<dbReference type="SUPFAM" id="SSF55594">
    <property type="entry name" value="HPr-like"/>
    <property type="match status" value="1"/>
</dbReference>
<dbReference type="InterPro" id="IPR050399">
    <property type="entry name" value="HPr"/>
</dbReference>
<dbReference type="PRINTS" id="PR00107">
    <property type="entry name" value="PHOSPHOCPHPR"/>
</dbReference>
<dbReference type="PROSITE" id="PS51350">
    <property type="entry name" value="PTS_HPR_DOM"/>
    <property type="match status" value="1"/>
</dbReference>
<dbReference type="GO" id="GO:0009401">
    <property type="term" value="P:phosphoenolpyruvate-dependent sugar phosphotransferase system"/>
    <property type="evidence" value="ECO:0007669"/>
    <property type="project" value="UniProtKB-KW"/>
</dbReference>
<reference evidence="6" key="1">
    <citation type="submission" date="2020-01" db="EMBL/GenBank/DDBJ databases">
        <title>Gastrointestinal microbiota of LL stock colony Peromyscus leucopus.</title>
        <authorList>
            <person name="Milovic A."/>
            <person name="Bassam K."/>
            <person name="Keay E."/>
            <person name="Barbour A.G."/>
        </authorList>
    </citation>
    <scope>NUCLEOTIDE SEQUENCE</scope>
    <source>
        <strain evidence="6">LL90</strain>
    </source>
</reference>
<dbReference type="GO" id="GO:0005737">
    <property type="term" value="C:cytoplasm"/>
    <property type="evidence" value="ECO:0007669"/>
    <property type="project" value="UniProtKB-SubCell"/>
</dbReference>
<dbReference type="Pfam" id="PF00381">
    <property type="entry name" value="PTS-HPr"/>
    <property type="match status" value="1"/>
</dbReference>
<dbReference type="InterPro" id="IPR001020">
    <property type="entry name" value="PTS_HPr_His_P_site"/>
</dbReference>
<dbReference type="AlphaFoldDB" id="A0A6M4NN93"/>
<name>A0A6M4NN93_9PROT</name>
<dbReference type="PANTHER" id="PTHR33705:SF2">
    <property type="entry name" value="PHOSPHOCARRIER PROTEIN NPR"/>
    <property type="match status" value="1"/>
</dbReference>
<feature type="domain" description="HPr" evidence="5">
    <location>
        <begin position="2"/>
        <end position="89"/>
    </location>
</feature>
<evidence type="ECO:0000256" key="4">
    <source>
        <dbReference type="ARBA" id="ARBA00022683"/>
    </source>
</evidence>
<dbReference type="EMBL" id="MN990729">
    <property type="protein sequence ID" value="QJR98180.1"/>
    <property type="molecule type" value="Genomic_DNA"/>
</dbReference>
<dbReference type="PANTHER" id="PTHR33705">
    <property type="entry name" value="PHOSPHOCARRIER PROTEIN HPR"/>
    <property type="match status" value="1"/>
</dbReference>
<keyword evidence="6" id="KW-0808">Transferase</keyword>
<keyword evidence="3" id="KW-0963">Cytoplasm</keyword>
<sequence>MTATVELEIKNRKGLHARAAAAFVKVAETFDAVIEVERLGQKVSGCSIMGLMMLAAAKGTTVKVSAEGAQAEQAVQAIAKLVNDKFGED</sequence>
<dbReference type="InterPro" id="IPR035895">
    <property type="entry name" value="HPr-like_sf"/>
</dbReference>
<evidence type="ECO:0000256" key="1">
    <source>
        <dbReference type="ARBA" id="ARBA00004496"/>
    </source>
</evidence>
<comment type="subcellular location">
    <subcellularLocation>
        <location evidence="1">Cytoplasm</location>
    </subcellularLocation>
</comment>
<keyword evidence="4" id="KW-0598">Phosphotransferase system</keyword>
<dbReference type="PROSITE" id="PS00369">
    <property type="entry name" value="PTS_HPR_HIS"/>
    <property type="match status" value="1"/>
</dbReference>
<evidence type="ECO:0000259" key="5">
    <source>
        <dbReference type="PROSITE" id="PS51350"/>
    </source>
</evidence>
<accession>A0A6M4NN93</accession>
<keyword evidence="6" id="KW-0418">Kinase</keyword>
<evidence type="ECO:0000313" key="6">
    <source>
        <dbReference type="EMBL" id="QJR98180.1"/>
    </source>
</evidence>
<proteinExistence type="inferred from homology"/>
<dbReference type="InterPro" id="IPR000032">
    <property type="entry name" value="HPr-like"/>
</dbReference>
<evidence type="ECO:0000256" key="3">
    <source>
        <dbReference type="ARBA" id="ARBA00022490"/>
    </source>
</evidence>
<dbReference type="CDD" id="cd00367">
    <property type="entry name" value="PTS-HPr_like"/>
    <property type="match status" value="1"/>
</dbReference>
<gene>
    <name evidence="6" type="ORF">PlAlph_1840</name>
</gene>
<protein>
    <submittedName>
        <fullName evidence="6">HPr kinase</fullName>
    </submittedName>
</protein>
<evidence type="ECO:0000256" key="2">
    <source>
        <dbReference type="ARBA" id="ARBA00010736"/>
    </source>
</evidence>
<dbReference type="GO" id="GO:0016301">
    <property type="term" value="F:kinase activity"/>
    <property type="evidence" value="ECO:0007669"/>
    <property type="project" value="UniProtKB-KW"/>
</dbReference>
<dbReference type="NCBIfam" id="TIGR01003">
    <property type="entry name" value="PTS_HPr_family"/>
    <property type="match status" value="1"/>
</dbReference>
<dbReference type="Gene3D" id="3.30.1340.10">
    <property type="entry name" value="HPr-like"/>
    <property type="match status" value="1"/>
</dbReference>
<comment type="similarity">
    <text evidence="2">Belongs to the HPr family.</text>
</comment>
<organism evidence="6">
    <name type="scientific">uncultured Alphaproteobacteria bacterium</name>
    <dbReference type="NCBI Taxonomy" id="91750"/>
    <lineage>
        <taxon>Bacteria</taxon>
        <taxon>Pseudomonadati</taxon>
        <taxon>Pseudomonadota</taxon>
        <taxon>Alphaproteobacteria</taxon>
        <taxon>environmental samples</taxon>
    </lineage>
</organism>